<name>A0ACB7ZZC6_9AGAM</name>
<comment type="caution">
    <text evidence="1">The sequence shown here is derived from an EMBL/GenBank/DDBJ whole genome shotgun (WGS) entry which is preliminary data.</text>
</comment>
<keyword evidence="2" id="KW-1185">Reference proteome</keyword>
<protein>
    <submittedName>
        <fullName evidence="1">Uncharacterized protein</fullName>
    </submittedName>
</protein>
<evidence type="ECO:0000313" key="2">
    <source>
        <dbReference type="Proteomes" id="UP000790377"/>
    </source>
</evidence>
<proteinExistence type="predicted"/>
<sequence length="90" mass="10033">MLNTCPHIVGSRVISFDQAAKVLQSWRDPVEEVDPDVVIGYNISRRGEVRASTYSLLRDARRAAIKHTVNNRNVFNSGLRLAVCKALPAK</sequence>
<organism evidence="1 2">
    <name type="scientific">Hygrophoropsis aurantiaca</name>
    <dbReference type="NCBI Taxonomy" id="72124"/>
    <lineage>
        <taxon>Eukaryota</taxon>
        <taxon>Fungi</taxon>
        <taxon>Dikarya</taxon>
        <taxon>Basidiomycota</taxon>
        <taxon>Agaricomycotina</taxon>
        <taxon>Agaricomycetes</taxon>
        <taxon>Agaricomycetidae</taxon>
        <taxon>Boletales</taxon>
        <taxon>Coniophorineae</taxon>
        <taxon>Hygrophoropsidaceae</taxon>
        <taxon>Hygrophoropsis</taxon>
    </lineage>
</organism>
<dbReference type="Proteomes" id="UP000790377">
    <property type="component" value="Unassembled WGS sequence"/>
</dbReference>
<evidence type="ECO:0000313" key="1">
    <source>
        <dbReference type="EMBL" id="KAH7906079.1"/>
    </source>
</evidence>
<gene>
    <name evidence="1" type="ORF">BJ138DRAFT_1163482</name>
</gene>
<accession>A0ACB7ZZC6</accession>
<dbReference type="EMBL" id="MU268073">
    <property type="protein sequence ID" value="KAH7906079.1"/>
    <property type="molecule type" value="Genomic_DNA"/>
</dbReference>
<reference evidence="1" key="1">
    <citation type="journal article" date="2021" name="New Phytol.">
        <title>Evolutionary innovations through gain and loss of genes in the ectomycorrhizal Boletales.</title>
        <authorList>
            <person name="Wu G."/>
            <person name="Miyauchi S."/>
            <person name="Morin E."/>
            <person name="Kuo A."/>
            <person name="Drula E."/>
            <person name="Varga T."/>
            <person name="Kohler A."/>
            <person name="Feng B."/>
            <person name="Cao Y."/>
            <person name="Lipzen A."/>
            <person name="Daum C."/>
            <person name="Hundley H."/>
            <person name="Pangilinan J."/>
            <person name="Johnson J."/>
            <person name="Barry K."/>
            <person name="LaButti K."/>
            <person name="Ng V."/>
            <person name="Ahrendt S."/>
            <person name="Min B."/>
            <person name="Choi I.G."/>
            <person name="Park H."/>
            <person name="Plett J.M."/>
            <person name="Magnuson J."/>
            <person name="Spatafora J.W."/>
            <person name="Nagy L.G."/>
            <person name="Henrissat B."/>
            <person name="Grigoriev I.V."/>
            <person name="Yang Z.L."/>
            <person name="Xu J."/>
            <person name="Martin F.M."/>
        </authorList>
    </citation>
    <scope>NUCLEOTIDE SEQUENCE</scope>
    <source>
        <strain evidence="1">ATCC 28755</strain>
    </source>
</reference>